<gene>
    <name evidence="3" type="ORF">CVT25_007019</name>
</gene>
<dbReference type="SUPFAM" id="SSF53335">
    <property type="entry name" value="S-adenosyl-L-methionine-dependent methyltransferases"/>
    <property type="match status" value="1"/>
</dbReference>
<evidence type="ECO:0000313" key="4">
    <source>
        <dbReference type="Proteomes" id="UP000283269"/>
    </source>
</evidence>
<keyword evidence="4" id="KW-1185">Reference proteome</keyword>
<dbReference type="OrthoDB" id="2013972at2759"/>
<dbReference type="CDD" id="cd02440">
    <property type="entry name" value="AdoMet_MTases"/>
    <property type="match status" value="1"/>
</dbReference>
<dbReference type="PANTHER" id="PTHR43591">
    <property type="entry name" value="METHYLTRANSFERASE"/>
    <property type="match status" value="1"/>
</dbReference>
<dbReference type="InParanoid" id="A0A409WY24"/>
<comment type="caution">
    <text evidence="3">The sequence shown here is derived from an EMBL/GenBank/DDBJ whole genome shotgun (WGS) entry which is preliminary data.</text>
</comment>
<dbReference type="Pfam" id="PF13649">
    <property type="entry name" value="Methyltransf_25"/>
    <property type="match status" value="1"/>
</dbReference>
<dbReference type="AlphaFoldDB" id="A0A409WY24"/>
<evidence type="ECO:0000313" key="3">
    <source>
        <dbReference type="EMBL" id="PPQ83428.1"/>
    </source>
</evidence>
<feature type="domain" description="Methyltransferase" evidence="2">
    <location>
        <begin position="44"/>
        <end position="145"/>
    </location>
</feature>
<accession>A0A409WY24</accession>
<dbReference type="GO" id="GO:0008168">
    <property type="term" value="F:methyltransferase activity"/>
    <property type="evidence" value="ECO:0007669"/>
    <property type="project" value="TreeGrafter"/>
</dbReference>
<protein>
    <recommendedName>
        <fullName evidence="2">Methyltransferase domain-containing protein</fullName>
    </recommendedName>
</protein>
<dbReference type="Gene3D" id="3.40.50.150">
    <property type="entry name" value="Vaccinia Virus protein VP39"/>
    <property type="match status" value="1"/>
</dbReference>
<evidence type="ECO:0000259" key="2">
    <source>
        <dbReference type="Pfam" id="PF13649"/>
    </source>
</evidence>
<dbReference type="STRING" id="93625.A0A409WY24"/>
<reference evidence="3 4" key="1">
    <citation type="journal article" date="2018" name="Evol. Lett.">
        <title>Horizontal gene cluster transfer increased hallucinogenic mushroom diversity.</title>
        <authorList>
            <person name="Reynolds H.T."/>
            <person name="Vijayakumar V."/>
            <person name="Gluck-Thaler E."/>
            <person name="Korotkin H.B."/>
            <person name="Matheny P.B."/>
            <person name="Slot J.C."/>
        </authorList>
    </citation>
    <scope>NUCLEOTIDE SEQUENCE [LARGE SCALE GENOMIC DNA]</scope>
    <source>
        <strain evidence="3 4">2631</strain>
    </source>
</reference>
<dbReference type="Proteomes" id="UP000283269">
    <property type="component" value="Unassembled WGS sequence"/>
</dbReference>
<dbReference type="EMBL" id="NHYD01003015">
    <property type="protein sequence ID" value="PPQ83428.1"/>
    <property type="molecule type" value="Genomic_DNA"/>
</dbReference>
<name>A0A409WY24_PSICY</name>
<feature type="region of interest" description="Disordered" evidence="1">
    <location>
        <begin position="335"/>
        <end position="367"/>
    </location>
</feature>
<dbReference type="InterPro" id="IPR029063">
    <property type="entry name" value="SAM-dependent_MTases_sf"/>
</dbReference>
<organism evidence="3 4">
    <name type="scientific">Psilocybe cyanescens</name>
    <dbReference type="NCBI Taxonomy" id="93625"/>
    <lineage>
        <taxon>Eukaryota</taxon>
        <taxon>Fungi</taxon>
        <taxon>Dikarya</taxon>
        <taxon>Basidiomycota</taxon>
        <taxon>Agaricomycotina</taxon>
        <taxon>Agaricomycetes</taxon>
        <taxon>Agaricomycetidae</taxon>
        <taxon>Agaricales</taxon>
        <taxon>Agaricineae</taxon>
        <taxon>Strophariaceae</taxon>
        <taxon>Psilocybe</taxon>
    </lineage>
</organism>
<proteinExistence type="predicted"/>
<dbReference type="InterPro" id="IPR041698">
    <property type="entry name" value="Methyltransf_25"/>
</dbReference>
<feature type="compositionally biased region" description="Polar residues" evidence="1">
    <location>
        <begin position="341"/>
        <end position="361"/>
    </location>
</feature>
<evidence type="ECO:0000256" key="1">
    <source>
        <dbReference type="SAM" id="MobiDB-lite"/>
    </source>
</evidence>
<dbReference type="PANTHER" id="PTHR43591:SF24">
    <property type="entry name" value="2-METHOXY-6-POLYPRENYL-1,4-BENZOQUINOL METHYLASE, MITOCHONDRIAL"/>
    <property type="match status" value="1"/>
</dbReference>
<sequence>MARNLLVKTIETNTKRSDIWDNKFLANYFGGLTNHRFIHPPRLVLDIGCGTGYWAIEAAQQWKLGQNSKIYGYDVAKIQPSLQNISNFRSLARRIEWVHGNFLDGLPFPSNHFDFVRMAGLGLAIPEDECMVLLEDIHRIMKTGGVLEIIEEELLFPCSSILLQRPSHQYQATTPSPASAGGHLPIFDFYKNKSTVFHERLNGPRTRTLSLTTAIDSLNDPAHFTFRPPSKISLTHPSSGVSSASTLIITRSASSVSLETEHPQDHTRLKVAWDTMLATRFLSPKLLSVIPFYLTSASFNDIKTQPPLIIPLPQNSGSIPRLSAYRSMESFHDNDSERSLFTESPTLSSRPTKTEWGNSRSPAFPSNKVPPPDWSMMHLGKTVSTIRGCKEAIWQEYEKLYSDDALYLLSRTAPGEEDYSLQHPKHIARKAFEVDWRNWELDMIDRIGMRNSLLTRMQWEQSIPDTDRDRPDWVTWREQLERKSGSRHLITGYNPADSCRSLRVFNALKS</sequence>